<comment type="caution">
    <text evidence="3">The sequence shown here is derived from an EMBL/GenBank/DDBJ whole genome shotgun (WGS) entry which is preliminary data.</text>
</comment>
<dbReference type="InterPro" id="IPR001623">
    <property type="entry name" value="DnaJ_domain"/>
</dbReference>
<evidence type="ECO:0000313" key="4">
    <source>
        <dbReference type="Proteomes" id="UP000219020"/>
    </source>
</evidence>
<dbReference type="RefSeq" id="WP_223823740.1">
    <property type="nucleotide sequence ID" value="NZ_CAWNJE010000031.1"/>
</dbReference>
<name>A0A2A5T438_9GAMM</name>
<protein>
    <recommendedName>
        <fullName evidence="2">J domain-containing protein</fullName>
    </recommendedName>
</protein>
<proteinExistence type="predicted"/>
<evidence type="ECO:0000259" key="2">
    <source>
        <dbReference type="SMART" id="SM00271"/>
    </source>
</evidence>
<evidence type="ECO:0000256" key="1">
    <source>
        <dbReference type="ARBA" id="ARBA00023186"/>
    </source>
</evidence>
<keyword evidence="1" id="KW-0143">Chaperone</keyword>
<dbReference type="GeneID" id="66951620"/>
<organism evidence="3 4">
    <name type="scientific">Candidatus Enterovibrio escicola</name>
    <dbReference type="NCBI Taxonomy" id="1927127"/>
    <lineage>
        <taxon>Bacteria</taxon>
        <taxon>Pseudomonadati</taxon>
        <taxon>Pseudomonadota</taxon>
        <taxon>Gammaproteobacteria</taxon>
        <taxon>Vibrionales</taxon>
        <taxon>Vibrionaceae</taxon>
        <taxon>Enterovibrio</taxon>
    </lineage>
</organism>
<dbReference type="AlphaFoldDB" id="A0A2A5T438"/>
<dbReference type="CDD" id="cd06257">
    <property type="entry name" value="DnaJ"/>
    <property type="match status" value="1"/>
</dbReference>
<dbReference type="SMART" id="SM00271">
    <property type="entry name" value="DnaJ"/>
    <property type="match status" value="1"/>
</dbReference>
<sequence>MTTFNQLLGTTSNDSSLTIKQRYKLLSTRVHPDKEGSKVLMQLVHQAYEKISIGKGEHQLILPTSASFKKCEALGRKLQQVKNERNELVLLNKLLKVKLYQTQNSLNTKEDFVINADFIKKVAQLEGENLLLKNARDQLLSQIGAIPAEKKLTGEIRSVLSESDVLATERVRNSDSKSTGTLLYTRKFWLSAVSVIGIITIEGKQVNWRLFLGWLSEMPSEPSPSVVRFKTVESNINIDEKPLS</sequence>
<gene>
    <name evidence="3" type="ORF">BTN49_1493</name>
</gene>
<dbReference type="Gene3D" id="1.10.287.110">
    <property type="entry name" value="DnaJ domain"/>
    <property type="match status" value="1"/>
</dbReference>
<dbReference type="EMBL" id="NBYY01000013">
    <property type="protein sequence ID" value="PCS22935.1"/>
    <property type="molecule type" value="Genomic_DNA"/>
</dbReference>
<dbReference type="InterPro" id="IPR036869">
    <property type="entry name" value="J_dom_sf"/>
</dbReference>
<feature type="domain" description="J" evidence="2">
    <location>
        <begin position="2"/>
        <end position="56"/>
    </location>
</feature>
<dbReference type="SUPFAM" id="SSF46565">
    <property type="entry name" value="Chaperone J-domain"/>
    <property type="match status" value="1"/>
</dbReference>
<accession>A0A2A5T438</accession>
<dbReference type="Proteomes" id="UP000219020">
    <property type="component" value="Unassembled WGS sequence"/>
</dbReference>
<keyword evidence="4" id="KW-1185">Reference proteome</keyword>
<evidence type="ECO:0000313" key="3">
    <source>
        <dbReference type="EMBL" id="PCS22935.1"/>
    </source>
</evidence>
<reference evidence="4" key="1">
    <citation type="submission" date="2017-04" db="EMBL/GenBank/DDBJ databases">
        <title>Genome evolution of the luminous symbionts of deep sea anglerfish.</title>
        <authorList>
            <person name="Hendry T.A."/>
        </authorList>
    </citation>
    <scope>NUCLEOTIDE SEQUENCE [LARGE SCALE GENOMIC DNA]</scope>
</reference>